<keyword evidence="2" id="KW-0472">Membrane</keyword>
<feature type="transmembrane region" description="Helical" evidence="2">
    <location>
        <begin position="58"/>
        <end position="80"/>
    </location>
</feature>
<keyword evidence="2" id="KW-0812">Transmembrane</keyword>
<dbReference type="Proteomes" id="UP000198901">
    <property type="component" value="Unassembled WGS sequence"/>
</dbReference>
<organism evidence="3 4">
    <name type="scientific">Siphonobacter aquaeclarae</name>
    <dbReference type="NCBI Taxonomy" id="563176"/>
    <lineage>
        <taxon>Bacteria</taxon>
        <taxon>Pseudomonadati</taxon>
        <taxon>Bacteroidota</taxon>
        <taxon>Cytophagia</taxon>
        <taxon>Cytophagales</taxon>
        <taxon>Cytophagaceae</taxon>
        <taxon>Siphonobacter</taxon>
    </lineage>
</organism>
<dbReference type="OrthoDB" id="1453686at2"/>
<evidence type="ECO:0000256" key="1">
    <source>
        <dbReference type="SAM" id="MobiDB-lite"/>
    </source>
</evidence>
<keyword evidence="4" id="KW-1185">Reference proteome</keyword>
<evidence type="ECO:0000313" key="4">
    <source>
        <dbReference type="Proteomes" id="UP000198901"/>
    </source>
</evidence>
<dbReference type="EMBL" id="FNGS01000006">
    <property type="protein sequence ID" value="SDM47601.1"/>
    <property type="molecule type" value="Genomic_DNA"/>
</dbReference>
<protein>
    <submittedName>
        <fullName evidence="3">Uncharacterized protein</fullName>
    </submittedName>
</protein>
<evidence type="ECO:0000256" key="2">
    <source>
        <dbReference type="SAM" id="Phobius"/>
    </source>
</evidence>
<reference evidence="3 4" key="1">
    <citation type="submission" date="2016-10" db="EMBL/GenBank/DDBJ databases">
        <authorList>
            <person name="de Groot N.N."/>
        </authorList>
    </citation>
    <scope>NUCLEOTIDE SEQUENCE [LARGE SCALE GENOMIC DNA]</scope>
    <source>
        <strain evidence="3 4">DSM 21668</strain>
    </source>
</reference>
<feature type="region of interest" description="Disordered" evidence="1">
    <location>
        <begin position="102"/>
        <end position="130"/>
    </location>
</feature>
<keyword evidence="2" id="KW-1133">Transmembrane helix</keyword>
<proteinExistence type="predicted"/>
<gene>
    <name evidence="3" type="ORF">SAMN04488090_3579</name>
</gene>
<name>A0A1G9TIR4_9BACT</name>
<evidence type="ECO:0000313" key="3">
    <source>
        <dbReference type="EMBL" id="SDM47601.1"/>
    </source>
</evidence>
<feature type="transmembrane region" description="Helical" evidence="2">
    <location>
        <begin position="24"/>
        <end position="46"/>
    </location>
</feature>
<sequence length="130" mass="15000">MKIVENKKAPGRQLIKRMDQRTKWILLTLFSLLMIAYGLTVYGRAIWLYGSGEPTVKWVLTGGYALILLLGGLMLFANALRIRLQMDFRRELRRFVRKNRRLFAPKKENTPGKKQSPKGREKENPAGPQA</sequence>
<accession>A0A1G9TIR4</accession>
<dbReference type="RefSeq" id="WP_093205295.1">
    <property type="nucleotide sequence ID" value="NZ_FNGS01000006.1"/>
</dbReference>
<dbReference type="AlphaFoldDB" id="A0A1G9TIR4"/>